<sequence length="199" mass="21237">MIIMMRYLHPALCPSAPLLQEPRARQRRPRAADAYSLSFTPPLGAYPQPQPPQGPFLPAPPQQHPQYGGGSPYGVAFGGAGAGAGGVYAPPPYDQLQHHQAIPALSQQLPMYSPAAAMYAAAAGYPGYIGYPVQYYPYYPTAVQPSIQPLRPTIMIPNGFEAGGRFEGLAQTLLPPAPPGVPPSPAHLAAIQPHQVLWR</sequence>
<keyword evidence="4" id="KW-0963">Cytoplasm</keyword>
<evidence type="ECO:0000256" key="4">
    <source>
        <dbReference type="ARBA" id="ARBA00022490"/>
    </source>
</evidence>
<dbReference type="Pfam" id="PF11029">
    <property type="entry name" value="DAZAP2"/>
    <property type="match status" value="1"/>
</dbReference>
<reference evidence="13" key="1">
    <citation type="submission" date="2025-08" db="UniProtKB">
        <authorList>
            <consortium name="RefSeq"/>
        </authorList>
    </citation>
    <scope>IDENTIFICATION</scope>
    <source>
        <tissue evidence="13">Whole body</tissue>
    </source>
</reference>
<evidence type="ECO:0000313" key="12">
    <source>
        <dbReference type="Proteomes" id="UP001652626"/>
    </source>
</evidence>
<proteinExistence type="predicted"/>
<gene>
    <name evidence="13" type="primary">LOC113395343</name>
</gene>
<dbReference type="GeneID" id="113395343"/>
<evidence type="ECO:0000256" key="3">
    <source>
        <dbReference type="ARBA" id="ARBA00014066"/>
    </source>
</evidence>
<name>A0ABM4AWG6_VANTA</name>
<feature type="compositionally biased region" description="Pro residues" evidence="11">
    <location>
        <begin position="48"/>
        <end position="63"/>
    </location>
</feature>
<dbReference type="Proteomes" id="UP001652626">
    <property type="component" value="Chromosome 28"/>
</dbReference>
<dbReference type="RefSeq" id="XP_064075649.1">
    <property type="nucleotide sequence ID" value="XM_064219579.1"/>
</dbReference>
<comment type="subcellular location">
    <subcellularLocation>
        <location evidence="1">Cytoplasm</location>
        <location evidence="1">Stress granule</location>
    </subcellularLocation>
    <subcellularLocation>
        <location evidence="2">Nucleus speckle</location>
    </subcellularLocation>
</comment>
<evidence type="ECO:0000256" key="9">
    <source>
        <dbReference type="ARBA" id="ARBA00034352"/>
    </source>
</evidence>
<keyword evidence="6" id="KW-0832">Ubl conjugation</keyword>
<evidence type="ECO:0000313" key="13">
    <source>
        <dbReference type="RefSeq" id="XP_064075649.1"/>
    </source>
</evidence>
<evidence type="ECO:0000256" key="6">
    <source>
        <dbReference type="ARBA" id="ARBA00022843"/>
    </source>
</evidence>
<keyword evidence="12" id="KW-1185">Reference proteome</keyword>
<evidence type="ECO:0000256" key="10">
    <source>
        <dbReference type="ARBA" id="ARBA00045449"/>
    </source>
</evidence>
<evidence type="ECO:0000256" key="5">
    <source>
        <dbReference type="ARBA" id="ARBA00022553"/>
    </source>
</evidence>
<evidence type="ECO:0000256" key="11">
    <source>
        <dbReference type="SAM" id="MobiDB-lite"/>
    </source>
</evidence>
<organism evidence="12 13">
    <name type="scientific">Vanessa tameamea</name>
    <name type="common">Kamehameha butterfly</name>
    <dbReference type="NCBI Taxonomy" id="334116"/>
    <lineage>
        <taxon>Eukaryota</taxon>
        <taxon>Metazoa</taxon>
        <taxon>Ecdysozoa</taxon>
        <taxon>Arthropoda</taxon>
        <taxon>Hexapoda</taxon>
        <taxon>Insecta</taxon>
        <taxon>Pterygota</taxon>
        <taxon>Neoptera</taxon>
        <taxon>Endopterygota</taxon>
        <taxon>Lepidoptera</taxon>
        <taxon>Glossata</taxon>
        <taxon>Ditrysia</taxon>
        <taxon>Papilionoidea</taxon>
        <taxon>Nymphalidae</taxon>
        <taxon>Nymphalinae</taxon>
        <taxon>Vanessa</taxon>
    </lineage>
</organism>
<keyword evidence="7" id="KW-0539">Nucleus</keyword>
<accession>A0ABM4AWG6</accession>
<evidence type="ECO:0000256" key="8">
    <source>
        <dbReference type="ARBA" id="ARBA00032174"/>
    </source>
</evidence>
<protein>
    <recommendedName>
        <fullName evidence="3">DAZ-associated protein 2</fullName>
    </recommendedName>
    <alternativeName>
        <fullName evidence="8">Deleted in azoospermia-associated protein 2</fullName>
    </alternativeName>
    <alternativeName>
        <fullName evidence="9">Proline-rich transcript in brain protein</fullName>
    </alternativeName>
</protein>
<keyword evidence="5" id="KW-0597">Phosphoprotein</keyword>
<dbReference type="InterPro" id="IPR022730">
    <property type="entry name" value="DAZ_assoc-2"/>
</dbReference>
<comment type="function">
    <text evidence="10">In unstressed cells, promotes SIAH1-mediated polyubiquitination and degradation of the serine/threonine-protein kinase HIPK2, probably by acting as a loading factor that potentiates complex formation between HIPK2 and ubiquitin ligase SIAH1. In response to DNA damage, localizes to the nucleus following phosphorylation by HIPK2 and modulates the expression of a subset of TP53/p53 target genes by binding to TP53 at target gene promoters. This limits the expression of a number of cell death-mediating TP53 target genes, reducing DNA damage-induced cell death. Enhances the binding of transcription factor TCF7L2/TCF4, a Wnt signaling pathway effector, to the promoters of target genes. Plays a role in stress granule formation.</text>
</comment>
<evidence type="ECO:0000256" key="1">
    <source>
        <dbReference type="ARBA" id="ARBA00004210"/>
    </source>
</evidence>
<evidence type="ECO:0000256" key="2">
    <source>
        <dbReference type="ARBA" id="ARBA00004324"/>
    </source>
</evidence>
<feature type="region of interest" description="Disordered" evidence="11">
    <location>
        <begin position="48"/>
        <end position="70"/>
    </location>
</feature>
<evidence type="ECO:0000256" key="7">
    <source>
        <dbReference type="ARBA" id="ARBA00023242"/>
    </source>
</evidence>